<dbReference type="Proteomes" id="UP000092444">
    <property type="component" value="Unassembled WGS sequence"/>
</dbReference>
<organism evidence="1 2">
    <name type="scientific">Glossina morsitans morsitans</name>
    <name type="common">Savannah tsetse fly</name>
    <dbReference type="NCBI Taxonomy" id="37546"/>
    <lineage>
        <taxon>Eukaryota</taxon>
        <taxon>Metazoa</taxon>
        <taxon>Ecdysozoa</taxon>
        <taxon>Arthropoda</taxon>
        <taxon>Hexapoda</taxon>
        <taxon>Insecta</taxon>
        <taxon>Pterygota</taxon>
        <taxon>Neoptera</taxon>
        <taxon>Endopterygota</taxon>
        <taxon>Diptera</taxon>
        <taxon>Brachycera</taxon>
        <taxon>Muscomorpha</taxon>
        <taxon>Hippoboscoidea</taxon>
        <taxon>Glossinidae</taxon>
        <taxon>Glossina</taxon>
    </lineage>
</organism>
<dbReference type="STRING" id="37546.A0A1B0GBV9"/>
<evidence type="ECO:0000313" key="2">
    <source>
        <dbReference type="Proteomes" id="UP000092444"/>
    </source>
</evidence>
<protein>
    <submittedName>
        <fullName evidence="1">Uncharacterized protein</fullName>
    </submittedName>
</protein>
<evidence type="ECO:0000313" key="1">
    <source>
        <dbReference type="EnsemblMetazoa" id="GMOY010790-PA"/>
    </source>
</evidence>
<reference evidence="1" key="1">
    <citation type="submission" date="2020-05" db="UniProtKB">
        <authorList>
            <consortium name="EnsemblMetazoa"/>
        </authorList>
    </citation>
    <scope>IDENTIFICATION</scope>
    <source>
        <strain evidence="1">Yale</strain>
    </source>
</reference>
<name>A0A1B0GBV9_GLOMM</name>
<dbReference type="AlphaFoldDB" id="A0A1B0GBV9"/>
<dbReference type="EMBL" id="CCAG010005892">
    <property type="status" value="NOT_ANNOTATED_CDS"/>
    <property type="molecule type" value="Genomic_DNA"/>
</dbReference>
<keyword evidence="2" id="KW-1185">Reference proteome</keyword>
<dbReference type="EnsemblMetazoa" id="GMOY010790-RA">
    <property type="protein sequence ID" value="GMOY010790-PA"/>
    <property type="gene ID" value="GMOY010790"/>
</dbReference>
<accession>A0A1B0GBV9</accession>
<dbReference type="VEuPathDB" id="VectorBase:GMOY010790"/>
<proteinExistence type="predicted"/>
<sequence length="121" mass="13884">MCFKCAHEGGALDKVDSRGFIGAGWGLVELYAQYEPAKLLPLLKRFKHYLIREALDICRIYVNPAGLLDKIWPQNIGLRKSLTQLLCDYRLQVDELKIGNNIQLADYFSMHAARTKPWSRC</sequence>